<keyword evidence="5" id="KW-1185">Reference proteome</keyword>
<reference evidence="2 4" key="1">
    <citation type="submission" date="2014-11" db="EMBL/GenBank/DDBJ databases">
        <title>Draft Genome Sequences of Xanthomonas vesicatoria Strains from the Balkan Peninsula.</title>
        <authorList>
            <person name="Vancheva T."/>
            <person name="Lefeuvre P."/>
            <person name="Bogatzevska N."/>
            <person name="Moncheva P."/>
            <person name="Koebnik R."/>
        </authorList>
    </citation>
    <scope>NUCLEOTIDE SEQUENCE [LARGE SCALE GENOMIC DNA]</scope>
    <source>
        <strain evidence="2 4">53M</strain>
    </source>
</reference>
<name>A0AAJ0IVW9_9XANT</name>
<organism evidence="2 4">
    <name type="scientific">Xanthomonas vesicatoria</name>
    <dbReference type="NCBI Taxonomy" id="56460"/>
    <lineage>
        <taxon>Bacteria</taxon>
        <taxon>Pseudomonadati</taxon>
        <taxon>Pseudomonadota</taxon>
        <taxon>Gammaproteobacteria</taxon>
        <taxon>Lysobacterales</taxon>
        <taxon>Lysobacteraceae</taxon>
        <taxon>Xanthomonas</taxon>
    </lineage>
</organism>
<comment type="caution">
    <text evidence="2">The sequence shown here is derived from an EMBL/GenBank/DDBJ whole genome shotgun (WGS) entry which is preliminary data.</text>
</comment>
<reference evidence="3" key="2">
    <citation type="submission" date="2021-11" db="EMBL/GenBank/DDBJ databases">
        <title>Genome resources and taxonomic validation of 89 Xanthomonas strains.</title>
        <authorList>
            <person name="Tambong J.T."/>
        </authorList>
    </citation>
    <scope>NUCLEOTIDE SEQUENCE</scope>
    <source>
        <strain evidence="3">Bv 5-4A</strain>
    </source>
</reference>
<evidence type="ECO:0000313" key="5">
    <source>
        <dbReference type="Proteomes" id="UP001430544"/>
    </source>
</evidence>
<proteinExistence type="predicted"/>
<protein>
    <submittedName>
        <fullName evidence="2">Uncharacterized protein</fullName>
    </submittedName>
</protein>
<dbReference type="Proteomes" id="UP001430544">
    <property type="component" value="Unassembled WGS sequence"/>
</dbReference>
<dbReference type="EMBL" id="JAJIUN010000037">
    <property type="protein sequence ID" value="MCC8622242.1"/>
    <property type="molecule type" value="Genomic_DNA"/>
</dbReference>
<dbReference type="RefSeq" id="WP_039421650.1">
    <property type="nucleotide sequence ID" value="NZ_CP018470.1"/>
</dbReference>
<dbReference type="Proteomes" id="UP000030969">
    <property type="component" value="Unassembled WGS sequence"/>
</dbReference>
<feature type="signal peptide" evidence="1">
    <location>
        <begin position="1"/>
        <end position="23"/>
    </location>
</feature>
<sequence>MPSYVCLLAVAAGLLLPLQDSRAAAPDRNEPSGVVPTCLVDAYNSCPSWMPSQREMRRVLADYFCDAADRRLVRPRVSRVVRAETSQISCAALGPKPNSNFVCAGDMYFIGPDGRTDFVTFSPTMHRQDDGRYAIYEGDDENENEVWHVPSPQSASKVCTDQSLH</sequence>
<keyword evidence="1" id="KW-0732">Signal</keyword>
<feature type="chain" id="PRO_5042535003" evidence="1">
    <location>
        <begin position="24"/>
        <end position="165"/>
    </location>
</feature>
<dbReference type="EMBL" id="JSYJ01000134">
    <property type="protein sequence ID" value="KHM92022.1"/>
    <property type="molecule type" value="Genomic_DNA"/>
</dbReference>
<evidence type="ECO:0000313" key="3">
    <source>
        <dbReference type="EMBL" id="MCC8622242.1"/>
    </source>
</evidence>
<dbReference type="AlphaFoldDB" id="A0AAJ0IVW9"/>
<evidence type="ECO:0000313" key="2">
    <source>
        <dbReference type="EMBL" id="KHM92022.1"/>
    </source>
</evidence>
<evidence type="ECO:0000256" key="1">
    <source>
        <dbReference type="SAM" id="SignalP"/>
    </source>
</evidence>
<evidence type="ECO:0000313" key="4">
    <source>
        <dbReference type="Proteomes" id="UP000030969"/>
    </source>
</evidence>
<gene>
    <name evidence="3" type="ORF">LN473_09630</name>
    <name evidence="2" type="ORF">OR61_17710</name>
</gene>
<accession>A0AAJ0IVW9</accession>